<dbReference type="EMBL" id="DVON01000015">
    <property type="protein sequence ID" value="HIV11620.1"/>
    <property type="molecule type" value="Genomic_DNA"/>
</dbReference>
<feature type="non-terminal residue" evidence="1">
    <location>
        <position position="1"/>
    </location>
</feature>
<evidence type="ECO:0000313" key="1">
    <source>
        <dbReference type="EMBL" id="HIV11620.1"/>
    </source>
</evidence>
<name>A0A9D1T4J8_9FIRM</name>
<reference evidence="1" key="1">
    <citation type="submission" date="2020-10" db="EMBL/GenBank/DDBJ databases">
        <authorList>
            <person name="Gilroy R."/>
        </authorList>
    </citation>
    <scope>NUCLEOTIDE SEQUENCE</scope>
    <source>
        <strain evidence="1">ChiBcec2-4451</strain>
    </source>
</reference>
<dbReference type="AlphaFoldDB" id="A0A9D1T4J8"/>
<sequence length="44" mass="5140">RANPRRLCVDRMRFVPGDDGVDVIRVDGPTEGAQEYFWKQMEDN</sequence>
<gene>
    <name evidence="1" type="ORF">IAA63_00580</name>
</gene>
<reference evidence="1" key="2">
    <citation type="journal article" date="2021" name="PeerJ">
        <title>Extensive microbial diversity within the chicken gut microbiome revealed by metagenomics and culture.</title>
        <authorList>
            <person name="Gilroy R."/>
            <person name="Ravi A."/>
            <person name="Getino M."/>
            <person name="Pursley I."/>
            <person name="Horton D.L."/>
            <person name="Alikhan N.F."/>
            <person name="Baker D."/>
            <person name="Gharbi K."/>
            <person name="Hall N."/>
            <person name="Watson M."/>
            <person name="Adriaenssens E.M."/>
            <person name="Foster-Nyarko E."/>
            <person name="Jarju S."/>
            <person name="Secka A."/>
            <person name="Antonio M."/>
            <person name="Oren A."/>
            <person name="Chaudhuri R.R."/>
            <person name="La Ragione R."/>
            <person name="Hildebrand F."/>
            <person name="Pallen M.J."/>
        </authorList>
    </citation>
    <scope>NUCLEOTIDE SEQUENCE</scope>
    <source>
        <strain evidence="1">ChiBcec2-4451</strain>
    </source>
</reference>
<organism evidence="1 2">
    <name type="scientific">Candidatus Pullilachnospira stercoravium</name>
    <dbReference type="NCBI Taxonomy" id="2840913"/>
    <lineage>
        <taxon>Bacteria</taxon>
        <taxon>Bacillati</taxon>
        <taxon>Bacillota</taxon>
        <taxon>Clostridia</taxon>
        <taxon>Lachnospirales</taxon>
        <taxon>Lachnospiraceae</taxon>
        <taxon>Lachnospiraceae incertae sedis</taxon>
        <taxon>Candidatus Pullilachnospira</taxon>
    </lineage>
</organism>
<dbReference type="Proteomes" id="UP000886723">
    <property type="component" value="Unassembled WGS sequence"/>
</dbReference>
<protein>
    <submittedName>
        <fullName evidence="1">Uncharacterized protein</fullName>
    </submittedName>
</protein>
<proteinExistence type="predicted"/>
<accession>A0A9D1T4J8</accession>
<evidence type="ECO:0000313" key="2">
    <source>
        <dbReference type="Proteomes" id="UP000886723"/>
    </source>
</evidence>
<comment type="caution">
    <text evidence="1">The sequence shown here is derived from an EMBL/GenBank/DDBJ whole genome shotgun (WGS) entry which is preliminary data.</text>
</comment>